<accession>A0A067TMZ3</accession>
<dbReference type="Proteomes" id="UP000027222">
    <property type="component" value="Unassembled WGS sequence"/>
</dbReference>
<sequence>MCASDFLGYPVTANNAQCHRDIFHTSYLIIRLIFWYIYLLATQMMVLSRF</sequence>
<evidence type="ECO:0000256" key="1">
    <source>
        <dbReference type="SAM" id="Phobius"/>
    </source>
</evidence>
<name>A0A067TMZ3_GALM3</name>
<dbReference type="HOGENOM" id="CLU_3125178_0_0_1"/>
<keyword evidence="1" id="KW-0812">Transmembrane</keyword>
<dbReference type="EMBL" id="KL142368">
    <property type="protein sequence ID" value="KDR84585.1"/>
    <property type="molecule type" value="Genomic_DNA"/>
</dbReference>
<gene>
    <name evidence="2" type="ORF">GALMADRAFT_718108</name>
</gene>
<reference evidence="3" key="1">
    <citation type="journal article" date="2014" name="Proc. Natl. Acad. Sci. U.S.A.">
        <title>Extensive sampling of basidiomycete genomes demonstrates inadequacy of the white-rot/brown-rot paradigm for wood decay fungi.</title>
        <authorList>
            <person name="Riley R."/>
            <person name="Salamov A.A."/>
            <person name="Brown D.W."/>
            <person name="Nagy L.G."/>
            <person name="Floudas D."/>
            <person name="Held B.W."/>
            <person name="Levasseur A."/>
            <person name="Lombard V."/>
            <person name="Morin E."/>
            <person name="Otillar R."/>
            <person name="Lindquist E.A."/>
            <person name="Sun H."/>
            <person name="LaButti K.M."/>
            <person name="Schmutz J."/>
            <person name="Jabbour D."/>
            <person name="Luo H."/>
            <person name="Baker S.E."/>
            <person name="Pisabarro A.G."/>
            <person name="Walton J.D."/>
            <person name="Blanchette R.A."/>
            <person name="Henrissat B."/>
            <person name="Martin F."/>
            <person name="Cullen D."/>
            <person name="Hibbett D.S."/>
            <person name="Grigoriev I.V."/>
        </authorList>
    </citation>
    <scope>NUCLEOTIDE SEQUENCE [LARGE SCALE GENOMIC DNA]</scope>
    <source>
        <strain evidence="3">CBS 339.88</strain>
    </source>
</reference>
<proteinExistence type="predicted"/>
<keyword evidence="1" id="KW-0472">Membrane</keyword>
<feature type="transmembrane region" description="Helical" evidence="1">
    <location>
        <begin position="28"/>
        <end position="47"/>
    </location>
</feature>
<dbReference type="AlphaFoldDB" id="A0A067TMZ3"/>
<organism evidence="2 3">
    <name type="scientific">Galerina marginata (strain CBS 339.88)</name>
    <dbReference type="NCBI Taxonomy" id="685588"/>
    <lineage>
        <taxon>Eukaryota</taxon>
        <taxon>Fungi</taxon>
        <taxon>Dikarya</taxon>
        <taxon>Basidiomycota</taxon>
        <taxon>Agaricomycotina</taxon>
        <taxon>Agaricomycetes</taxon>
        <taxon>Agaricomycetidae</taxon>
        <taxon>Agaricales</taxon>
        <taxon>Agaricineae</taxon>
        <taxon>Strophariaceae</taxon>
        <taxon>Galerina</taxon>
    </lineage>
</organism>
<evidence type="ECO:0000313" key="2">
    <source>
        <dbReference type="EMBL" id="KDR84585.1"/>
    </source>
</evidence>
<keyword evidence="1" id="KW-1133">Transmembrane helix</keyword>
<evidence type="ECO:0000313" key="3">
    <source>
        <dbReference type="Proteomes" id="UP000027222"/>
    </source>
</evidence>
<keyword evidence="3" id="KW-1185">Reference proteome</keyword>
<protein>
    <submittedName>
        <fullName evidence="2">Uncharacterized protein</fullName>
    </submittedName>
</protein>